<feature type="region of interest" description="Disordered" evidence="1">
    <location>
        <begin position="26"/>
        <end position="59"/>
    </location>
</feature>
<accession>A0AAW0RFD2</accession>
<gene>
    <name evidence="2" type="ORF">G3M48_002455</name>
</gene>
<protein>
    <submittedName>
        <fullName evidence="2">Uncharacterized protein</fullName>
    </submittedName>
</protein>
<comment type="caution">
    <text evidence="2">The sequence shown here is derived from an EMBL/GenBank/DDBJ whole genome shotgun (WGS) entry which is preliminary data.</text>
</comment>
<dbReference type="AlphaFoldDB" id="A0AAW0RFD2"/>
<keyword evidence="3" id="KW-1185">Reference proteome</keyword>
<evidence type="ECO:0000256" key="1">
    <source>
        <dbReference type="SAM" id="MobiDB-lite"/>
    </source>
</evidence>
<reference evidence="2 3" key="1">
    <citation type="submission" date="2020-02" db="EMBL/GenBank/DDBJ databases">
        <title>Comparative genomics of the hypocrealean fungal genus Beauvera.</title>
        <authorList>
            <person name="Showalter D.N."/>
            <person name="Bushley K.E."/>
            <person name="Rehner S.A."/>
        </authorList>
    </citation>
    <scope>NUCLEOTIDE SEQUENCE [LARGE SCALE GENOMIC DNA]</scope>
    <source>
        <strain evidence="2 3">ARSEF4384</strain>
    </source>
</reference>
<evidence type="ECO:0000313" key="2">
    <source>
        <dbReference type="EMBL" id="KAK8140713.1"/>
    </source>
</evidence>
<name>A0AAW0RFD2_9HYPO</name>
<feature type="compositionally biased region" description="Low complexity" evidence="1">
    <location>
        <begin position="31"/>
        <end position="55"/>
    </location>
</feature>
<dbReference type="Proteomes" id="UP001397290">
    <property type="component" value="Unassembled WGS sequence"/>
</dbReference>
<proteinExistence type="predicted"/>
<dbReference type="EMBL" id="JAAHCF010001815">
    <property type="protein sequence ID" value="KAK8140713.1"/>
    <property type="molecule type" value="Genomic_DNA"/>
</dbReference>
<sequence length="144" mass="16461">MAVLAADRMRQIHLGLGSAGYAVVSKDGAEQQQKQQQQQQQQQQKQQQQQQQQQQPLAIFAQEHEAHEEILLAQCPHTVWPQGSYRASCPRPILVTKQHCDQLLQLHGALTAAINDIVPRWWRDAEARFPQRMPLAAEEEDLLK</sequence>
<organism evidence="2 3">
    <name type="scientific">Beauveria asiatica</name>
    <dbReference type="NCBI Taxonomy" id="1069075"/>
    <lineage>
        <taxon>Eukaryota</taxon>
        <taxon>Fungi</taxon>
        <taxon>Dikarya</taxon>
        <taxon>Ascomycota</taxon>
        <taxon>Pezizomycotina</taxon>
        <taxon>Sordariomycetes</taxon>
        <taxon>Hypocreomycetidae</taxon>
        <taxon>Hypocreales</taxon>
        <taxon>Cordycipitaceae</taxon>
        <taxon>Beauveria</taxon>
    </lineage>
</organism>
<evidence type="ECO:0000313" key="3">
    <source>
        <dbReference type="Proteomes" id="UP001397290"/>
    </source>
</evidence>
<feature type="non-terminal residue" evidence="2">
    <location>
        <position position="144"/>
    </location>
</feature>